<organism evidence="4 5">
    <name type="scientific">Actinospica robiniae DSM 44927</name>
    <dbReference type="NCBI Taxonomy" id="479430"/>
    <lineage>
        <taxon>Bacteria</taxon>
        <taxon>Bacillati</taxon>
        <taxon>Actinomycetota</taxon>
        <taxon>Actinomycetes</taxon>
        <taxon>Catenulisporales</taxon>
        <taxon>Actinospicaceae</taxon>
        <taxon>Actinospica</taxon>
    </lineage>
</organism>
<comment type="similarity">
    <text evidence="1">Belongs to the short-chain dehydrogenases/reductases (SDR) family.</text>
</comment>
<accession>W9DW46</accession>
<dbReference type="OrthoDB" id="158573at2"/>
<dbReference type="GO" id="GO:0016020">
    <property type="term" value="C:membrane"/>
    <property type="evidence" value="ECO:0007669"/>
    <property type="project" value="TreeGrafter"/>
</dbReference>
<dbReference type="InterPro" id="IPR002347">
    <property type="entry name" value="SDR_fam"/>
</dbReference>
<evidence type="ECO:0000259" key="3">
    <source>
        <dbReference type="SMART" id="SM00822"/>
    </source>
</evidence>
<keyword evidence="5" id="KW-1185">Reference proteome</keyword>
<sequence>MGSYLITGATRGIGRALVDELADDDLILAARDGNALAALCRTLRAARPMPVDLGRPETIAAAVEEVGLPEHLDGIVHAAGVIKLGRVEELSLKTWNEVFAVNVTAIAELTRLVLPPLRAARGTTVFVNSGAGRAVSGRGNGVYSASKHALVALAEALRLEEPAVRVTSVFSGRTATDMQRELRAYEGEEYRPEDYLRPAVVARIIADALRLPADTTVGDLRVMPRG</sequence>
<dbReference type="AlphaFoldDB" id="W9DW46"/>
<evidence type="ECO:0000313" key="5">
    <source>
        <dbReference type="Proteomes" id="UP000019485"/>
    </source>
</evidence>
<dbReference type="PANTHER" id="PTHR44196:SF1">
    <property type="entry name" value="DEHYDROGENASE_REDUCTASE SDR FAMILY MEMBER 7B"/>
    <property type="match status" value="1"/>
</dbReference>
<dbReference type="Proteomes" id="UP000019485">
    <property type="component" value="Unassembled WGS sequence"/>
</dbReference>
<evidence type="ECO:0000256" key="1">
    <source>
        <dbReference type="ARBA" id="ARBA00006484"/>
    </source>
</evidence>
<keyword evidence="2" id="KW-0560">Oxidoreductase</keyword>
<dbReference type="EMBL" id="AZAN01000001">
    <property type="protein sequence ID" value="ETA71029.1"/>
    <property type="molecule type" value="Genomic_DNA"/>
</dbReference>
<dbReference type="NCBIfam" id="NF006073">
    <property type="entry name" value="PRK08219.1"/>
    <property type="match status" value="1"/>
</dbReference>
<dbReference type="InterPro" id="IPR036291">
    <property type="entry name" value="NAD(P)-bd_dom_sf"/>
</dbReference>
<dbReference type="SMART" id="SM00822">
    <property type="entry name" value="PKS_KR"/>
    <property type="match status" value="1"/>
</dbReference>
<protein>
    <submittedName>
        <fullName evidence="4">Short-chain alcohol dehydrogenase</fullName>
    </submittedName>
</protein>
<name>W9DW46_9ACTN</name>
<dbReference type="PANTHER" id="PTHR44196">
    <property type="entry name" value="DEHYDROGENASE/REDUCTASE SDR FAMILY MEMBER 7B"/>
    <property type="match status" value="1"/>
</dbReference>
<comment type="caution">
    <text evidence="4">The sequence shown here is derived from an EMBL/GenBank/DDBJ whole genome shotgun (WGS) entry which is preliminary data.</text>
</comment>
<dbReference type="Pfam" id="PF00106">
    <property type="entry name" value="adh_short"/>
    <property type="match status" value="1"/>
</dbReference>
<evidence type="ECO:0000313" key="4">
    <source>
        <dbReference type="EMBL" id="ETA71029.1"/>
    </source>
</evidence>
<dbReference type="SUPFAM" id="SSF51735">
    <property type="entry name" value="NAD(P)-binding Rossmann-fold domains"/>
    <property type="match status" value="1"/>
</dbReference>
<dbReference type="RefSeq" id="WP_034260333.1">
    <property type="nucleotide sequence ID" value="NZ_KI632511.1"/>
</dbReference>
<dbReference type="Gene3D" id="3.40.50.720">
    <property type="entry name" value="NAD(P)-binding Rossmann-like Domain"/>
    <property type="match status" value="1"/>
</dbReference>
<dbReference type="GO" id="GO:0016491">
    <property type="term" value="F:oxidoreductase activity"/>
    <property type="evidence" value="ECO:0007669"/>
    <property type="project" value="UniProtKB-KW"/>
</dbReference>
<reference evidence="4 5" key="1">
    <citation type="submission" date="2013-08" db="EMBL/GenBank/DDBJ databases">
        <authorList>
            <consortium name="DOE Joint Genome Institute"/>
            <person name="Eisen J."/>
            <person name="Huntemann M."/>
            <person name="Han J."/>
            <person name="Chen A."/>
            <person name="Kyrpides N."/>
            <person name="Mavromatis K."/>
            <person name="Markowitz V."/>
            <person name="Palaniappan K."/>
            <person name="Ivanova N."/>
            <person name="Schaumberg A."/>
            <person name="Pati A."/>
            <person name="Liolios K."/>
            <person name="Nordberg H.P."/>
            <person name="Cantor M.N."/>
            <person name="Hua S.X."/>
            <person name="Woyke T."/>
        </authorList>
    </citation>
    <scope>NUCLEOTIDE SEQUENCE [LARGE SCALE GENOMIC DNA]</scope>
    <source>
        <strain evidence="4 5">DSM 44927</strain>
    </source>
</reference>
<dbReference type="PATRIC" id="fig|479430.3.peg.50"/>
<dbReference type="InterPro" id="IPR057326">
    <property type="entry name" value="KR_dom"/>
</dbReference>
<dbReference type="PRINTS" id="PR00081">
    <property type="entry name" value="GDHRDH"/>
</dbReference>
<evidence type="ECO:0000256" key="2">
    <source>
        <dbReference type="ARBA" id="ARBA00023002"/>
    </source>
</evidence>
<gene>
    <name evidence="4" type="ORF">ActroDRAFT_0047</name>
</gene>
<proteinExistence type="inferred from homology"/>
<feature type="domain" description="Ketoreductase" evidence="3">
    <location>
        <begin position="2"/>
        <end position="174"/>
    </location>
</feature>
<dbReference type="HOGENOM" id="CLU_010194_2_10_11"/>